<keyword evidence="1" id="KW-0812">Transmembrane</keyword>
<reference evidence="2" key="1">
    <citation type="journal article" date="2020" name="Stud. Mycol.">
        <title>101 Dothideomycetes genomes: a test case for predicting lifestyles and emergence of pathogens.</title>
        <authorList>
            <person name="Haridas S."/>
            <person name="Albert R."/>
            <person name="Binder M."/>
            <person name="Bloem J."/>
            <person name="Labutti K."/>
            <person name="Salamov A."/>
            <person name="Andreopoulos B."/>
            <person name="Baker S."/>
            <person name="Barry K."/>
            <person name="Bills G."/>
            <person name="Bluhm B."/>
            <person name="Cannon C."/>
            <person name="Castanera R."/>
            <person name="Culley D."/>
            <person name="Daum C."/>
            <person name="Ezra D."/>
            <person name="Gonzalez J."/>
            <person name="Henrissat B."/>
            <person name="Kuo A."/>
            <person name="Liang C."/>
            <person name="Lipzen A."/>
            <person name="Lutzoni F."/>
            <person name="Magnuson J."/>
            <person name="Mondo S."/>
            <person name="Nolan M."/>
            <person name="Ohm R."/>
            <person name="Pangilinan J."/>
            <person name="Park H.-J."/>
            <person name="Ramirez L."/>
            <person name="Alfaro M."/>
            <person name="Sun H."/>
            <person name="Tritt A."/>
            <person name="Yoshinaga Y."/>
            <person name="Zwiers L.-H."/>
            <person name="Turgeon B."/>
            <person name="Goodwin S."/>
            <person name="Spatafora J."/>
            <person name="Crous P."/>
            <person name="Grigoriev I."/>
        </authorList>
    </citation>
    <scope>NUCLEOTIDE SEQUENCE</scope>
    <source>
        <strain evidence="2">CBS 116005</strain>
    </source>
</reference>
<proteinExistence type="predicted"/>
<protein>
    <submittedName>
        <fullName evidence="2">Uncharacterized protein</fullName>
    </submittedName>
</protein>
<organism evidence="2 3">
    <name type="scientific">Teratosphaeria nubilosa</name>
    <dbReference type="NCBI Taxonomy" id="161662"/>
    <lineage>
        <taxon>Eukaryota</taxon>
        <taxon>Fungi</taxon>
        <taxon>Dikarya</taxon>
        <taxon>Ascomycota</taxon>
        <taxon>Pezizomycotina</taxon>
        <taxon>Dothideomycetes</taxon>
        <taxon>Dothideomycetidae</taxon>
        <taxon>Mycosphaerellales</taxon>
        <taxon>Teratosphaeriaceae</taxon>
        <taxon>Teratosphaeria</taxon>
    </lineage>
</organism>
<keyword evidence="3" id="KW-1185">Reference proteome</keyword>
<feature type="transmembrane region" description="Helical" evidence="1">
    <location>
        <begin position="69"/>
        <end position="88"/>
    </location>
</feature>
<dbReference type="EMBL" id="ML995886">
    <property type="protein sequence ID" value="KAF2765693.1"/>
    <property type="molecule type" value="Genomic_DNA"/>
</dbReference>
<evidence type="ECO:0000313" key="2">
    <source>
        <dbReference type="EMBL" id="KAF2765693.1"/>
    </source>
</evidence>
<accession>A0A6G1KYE5</accession>
<evidence type="ECO:0000313" key="3">
    <source>
        <dbReference type="Proteomes" id="UP000799436"/>
    </source>
</evidence>
<keyword evidence="1" id="KW-1133">Transmembrane helix</keyword>
<evidence type="ECO:0000256" key="1">
    <source>
        <dbReference type="SAM" id="Phobius"/>
    </source>
</evidence>
<name>A0A6G1KYE5_9PEZI</name>
<dbReference type="OrthoDB" id="3629596at2759"/>
<sequence length="250" mass="28599">MVPTSFSLLLQPPDDNLACGKLSVWRFYRTSVKVATHWFLSNFCPTTETSSSVRSIFLCRRTFPPVSALHYHLLFLYTSIGIVSELVLQKLKQKYGDRLDLPLVLFKHNPLRLSVAHRLHGYGMSSGWQSESPQHANERLINDDNNNMLMESWMLRCLFLYIHINTCIYFAKGNVLGSLLPSSPAQALRQGAALQSIPSSANDSAAYCYPRYSDPTPRCRLSKRKTFWQPRMKQPKTSCPRYATSAMRRM</sequence>
<keyword evidence="1" id="KW-0472">Membrane</keyword>
<dbReference type="Proteomes" id="UP000799436">
    <property type="component" value="Unassembled WGS sequence"/>
</dbReference>
<gene>
    <name evidence="2" type="ORF">EJ03DRAFT_199938</name>
</gene>
<dbReference type="AlphaFoldDB" id="A0A6G1KYE5"/>